<evidence type="ECO:0000313" key="1">
    <source>
        <dbReference type="EMBL" id="OQE06630.1"/>
    </source>
</evidence>
<accession>A0A1V6RYT4</accession>
<reference evidence="2" key="1">
    <citation type="journal article" date="2017" name="Nat. Microbiol.">
        <title>Global analysis of biosynthetic gene clusters reveals vast potential of secondary metabolite production in Penicillium species.</title>
        <authorList>
            <person name="Nielsen J.C."/>
            <person name="Grijseels S."/>
            <person name="Prigent S."/>
            <person name="Ji B."/>
            <person name="Dainat J."/>
            <person name="Nielsen K.F."/>
            <person name="Frisvad J.C."/>
            <person name="Workman M."/>
            <person name="Nielsen J."/>
        </authorList>
    </citation>
    <scope>NUCLEOTIDE SEQUENCE [LARGE SCALE GENOMIC DNA]</scope>
    <source>
        <strain evidence="2">IBT 29486</strain>
    </source>
</reference>
<dbReference type="AlphaFoldDB" id="A0A1V6RYT4"/>
<gene>
    <name evidence="1" type="ORF">PENVUL_c017G04017</name>
</gene>
<proteinExistence type="predicted"/>
<protein>
    <recommendedName>
        <fullName evidence="3">F-box domain-containing protein</fullName>
    </recommendedName>
</protein>
<dbReference type="Proteomes" id="UP000191518">
    <property type="component" value="Unassembled WGS sequence"/>
</dbReference>
<name>A0A1V6RYT4_9EURO</name>
<dbReference type="OrthoDB" id="444631at2759"/>
<dbReference type="EMBL" id="MDYP01000017">
    <property type="protein sequence ID" value="OQE06630.1"/>
    <property type="molecule type" value="Genomic_DNA"/>
</dbReference>
<organism evidence="1 2">
    <name type="scientific">Penicillium vulpinum</name>
    <dbReference type="NCBI Taxonomy" id="29845"/>
    <lineage>
        <taxon>Eukaryota</taxon>
        <taxon>Fungi</taxon>
        <taxon>Dikarya</taxon>
        <taxon>Ascomycota</taxon>
        <taxon>Pezizomycotina</taxon>
        <taxon>Eurotiomycetes</taxon>
        <taxon>Eurotiomycetidae</taxon>
        <taxon>Eurotiales</taxon>
        <taxon>Aspergillaceae</taxon>
        <taxon>Penicillium</taxon>
    </lineage>
</organism>
<evidence type="ECO:0000313" key="2">
    <source>
        <dbReference type="Proteomes" id="UP000191518"/>
    </source>
</evidence>
<comment type="caution">
    <text evidence="1">The sequence shown here is derived from an EMBL/GenBank/DDBJ whole genome shotgun (WGS) entry which is preliminary data.</text>
</comment>
<evidence type="ECO:0008006" key="3">
    <source>
        <dbReference type="Google" id="ProtNLM"/>
    </source>
</evidence>
<keyword evidence="2" id="KW-1185">Reference proteome</keyword>
<sequence>MHIPTEIQLEIMQAVVGTLPIHNVVNLRLVNSIFDSEIMTRLIHSPRLESDGFGFRQRLRGYYGHLPGEPSLWWFKFPHRC</sequence>